<dbReference type="GO" id="GO:0016301">
    <property type="term" value="F:kinase activity"/>
    <property type="evidence" value="ECO:0007669"/>
    <property type="project" value="UniProtKB-KW"/>
</dbReference>
<organism evidence="3 4">
    <name type="scientific">Sphingomonas naphthae</name>
    <dbReference type="NCBI Taxonomy" id="1813468"/>
    <lineage>
        <taxon>Bacteria</taxon>
        <taxon>Pseudomonadati</taxon>
        <taxon>Pseudomonadota</taxon>
        <taxon>Alphaproteobacteria</taxon>
        <taxon>Sphingomonadales</taxon>
        <taxon>Sphingomonadaceae</taxon>
        <taxon>Sphingomonas</taxon>
    </lineage>
</organism>
<evidence type="ECO:0000256" key="1">
    <source>
        <dbReference type="SAM" id="Phobius"/>
    </source>
</evidence>
<dbReference type="EMBL" id="CP117411">
    <property type="protein sequence ID" value="WCT75098.1"/>
    <property type="molecule type" value="Genomic_DNA"/>
</dbReference>
<dbReference type="PANTHER" id="PTHR34220">
    <property type="entry name" value="SENSOR HISTIDINE KINASE YPDA"/>
    <property type="match status" value="1"/>
</dbReference>
<dbReference type="Pfam" id="PF02518">
    <property type="entry name" value="HATPase_c"/>
    <property type="match status" value="1"/>
</dbReference>
<dbReference type="PANTHER" id="PTHR34220:SF7">
    <property type="entry name" value="SENSOR HISTIDINE KINASE YPDA"/>
    <property type="match status" value="1"/>
</dbReference>
<keyword evidence="3" id="KW-0418">Kinase</keyword>
<keyword evidence="4" id="KW-1185">Reference proteome</keyword>
<sequence>MTSEAGQALVLTLSVWFLFVYGSYIVSELIAGRTGFVMELPLDVPAVLLVALLAHILYPVAVHVVGKPPAYRWLVMFGASALVSLPQSAINIVENWMLGVIPALDDRYIAMIRHRFGRSFLSHLYMSFANGALLMFLIEARRRQEQGVVLARAELLAARERANALRLQLNPHFLFNTLNSISSLIVTRRPDDADEMISRLSDFLRLSLNGDPSELVALTEEFAALETYLAIETVRFGSRMAVEMELPRALEGAPVPSFILQPLVENAVKYGVARSKGEVTVRIAATEEAGLLVLTIADDGNAAPDAKAAQGFGIGLENIRERLASRYGAAAGLALEQRPDGFTSTVTIPLTPSVIPA</sequence>
<dbReference type="Gene3D" id="3.30.565.10">
    <property type="entry name" value="Histidine kinase-like ATPase, C-terminal domain"/>
    <property type="match status" value="1"/>
</dbReference>
<dbReference type="InterPro" id="IPR010559">
    <property type="entry name" value="Sig_transdc_His_kin_internal"/>
</dbReference>
<dbReference type="InterPro" id="IPR050640">
    <property type="entry name" value="Bact_2-comp_sensor_kinase"/>
</dbReference>
<feature type="transmembrane region" description="Helical" evidence="1">
    <location>
        <begin position="46"/>
        <end position="66"/>
    </location>
</feature>
<keyword evidence="1" id="KW-0812">Transmembrane</keyword>
<feature type="transmembrane region" description="Helical" evidence="1">
    <location>
        <begin position="7"/>
        <end position="26"/>
    </location>
</feature>
<keyword evidence="1" id="KW-0472">Membrane</keyword>
<dbReference type="SUPFAM" id="SSF55874">
    <property type="entry name" value="ATPase domain of HSP90 chaperone/DNA topoisomerase II/histidine kinase"/>
    <property type="match status" value="1"/>
</dbReference>
<feature type="transmembrane region" description="Helical" evidence="1">
    <location>
        <begin position="120"/>
        <end position="138"/>
    </location>
</feature>
<dbReference type="InterPro" id="IPR003594">
    <property type="entry name" value="HATPase_dom"/>
</dbReference>
<proteinExistence type="predicted"/>
<evidence type="ECO:0000313" key="4">
    <source>
        <dbReference type="Proteomes" id="UP001220395"/>
    </source>
</evidence>
<protein>
    <submittedName>
        <fullName evidence="3">Histidine kinase</fullName>
    </submittedName>
</protein>
<dbReference type="Pfam" id="PF06580">
    <property type="entry name" value="His_kinase"/>
    <property type="match status" value="1"/>
</dbReference>
<dbReference type="PROSITE" id="PS50109">
    <property type="entry name" value="HIS_KIN"/>
    <property type="match status" value="1"/>
</dbReference>
<name>A0ABY7TPZ1_9SPHN</name>
<evidence type="ECO:0000313" key="3">
    <source>
        <dbReference type="EMBL" id="WCT75098.1"/>
    </source>
</evidence>
<feature type="domain" description="Histidine kinase" evidence="2">
    <location>
        <begin position="259"/>
        <end position="352"/>
    </location>
</feature>
<keyword evidence="1" id="KW-1133">Transmembrane helix</keyword>
<accession>A0ABY7TPZ1</accession>
<dbReference type="Proteomes" id="UP001220395">
    <property type="component" value="Chromosome"/>
</dbReference>
<reference evidence="3 4" key="1">
    <citation type="submission" date="2023-02" db="EMBL/GenBank/DDBJ databases">
        <title>Genome sequence of Sphingomonas naphthae.</title>
        <authorList>
            <person name="Kim S."/>
            <person name="Heo J."/>
            <person name="Kwon S.-W."/>
        </authorList>
    </citation>
    <scope>NUCLEOTIDE SEQUENCE [LARGE SCALE GENOMIC DNA]</scope>
    <source>
        <strain evidence="3 4">KACC 18716</strain>
    </source>
</reference>
<gene>
    <name evidence="3" type="ORF">PQ455_07755</name>
</gene>
<dbReference type="RefSeq" id="WP_273690659.1">
    <property type="nucleotide sequence ID" value="NZ_CP117411.1"/>
</dbReference>
<keyword evidence="3" id="KW-0808">Transferase</keyword>
<dbReference type="InterPro" id="IPR005467">
    <property type="entry name" value="His_kinase_dom"/>
</dbReference>
<dbReference type="InterPro" id="IPR036890">
    <property type="entry name" value="HATPase_C_sf"/>
</dbReference>
<evidence type="ECO:0000259" key="2">
    <source>
        <dbReference type="PROSITE" id="PS50109"/>
    </source>
</evidence>